<dbReference type="Gene3D" id="2.130.10.10">
    <property type="entry name" value="YVTN repeat-like/Quinoprotein amine dehydrogenase"/>
    <property type="match status" value="1"/>
</dbReference>
<reference evidence="10" key="1">
    <citation type="journal article" date="2019" name="Int. J. Syst. Evol. Microbiol.">
        <title>The Global Catalogue of Microorganisms (GCM) 10K type strain sequencing project: providing services to taxonomists for standard genome sequencing and annotation.</title>
        <authorList>
            <consortium name="The Broad Institute Genomics Platform"/>
            <consortium name="The Broad Institute Genome Sequencing Center for Infectious Disease"/>
            <person name="Wu L."/>
            <person name="Ma J."/>
        </authorList>
    </citation>
    <scope>NUCLEOTIDE SEQUENCE [LARGE SCALE GENOMIC DNA]</scope>
    <source>
        <strain evidence="10">CCUG 43114</strain>
    </source>
</reference>
<evidence type="ECO:0000313" key="10">
    <source>
        <dbReference type="Proteomes" id="UP001596122"/>
    </source>
</evidence>
<evidence type="ECO:0000256" key="2">
    <source>
        <dbReference type="ARBA" id="ARBA00023157"/>
    </source>
</evidence>
<keyword evidence="3" id="KW-0378">Hydrolase</keyword>
<evidence type="ECO:0000256" key="1">
    <source>
        <dbReference type="ARBA" id="ARBA00022729"/>
    </source>
</evidence>
<dbReference type="PROSITE" id="PS50853">
    <property type="entry name" value="FN3"/>
    <property type="match status" value="1"/>
</dbReference>
<comment type="caution">
    <text evidence="9">The sequence shown here is derived from an EMBL/GenBank/DDBJ whole genome shotgun (WGS) entry which is preliminary data.</text>
</comment>
<dbReference type="InterPro" id="IPR036116">
    <property type="entry name" value="FN3_sf"/>
</dbReference>
<dbReference type="InterPro" id="IPR011044">
    <property type="entry name" value="Quino_amine_DH_bsu"/>
</dbReference>
<gene>
    <name evidence="9" type="ORF">ACFPJ6_14040</name>
</gene>
<dbReference type="InterPro" id="IPR006558">
    <property type="entry name" value="LamG-like"/>
</dbReference>
<evidence type="ECO:0000256" key="4">
    <source>
        <dbReference type="ARBA" id="ARBA00023326"/>
    </source>
</evidence>
<dbReference type="SMART" id="SM00560">
    <property type="entry name" value="LamGL"/>
    <property type="match status" value="1"/>
</dbReference>
<dbReference type="CDD" id="cd00063">
    <property type="entry name" value="FN3"/>
    <property type="match status" value="1"/>
</dbReference>
<proteinExistence type="predicted"/>
<keyword evidence="3" id="KW-0326">Glycosidase</keyword>
<feature type="region of interest" description="Disordered" evidence="5">
    <location>
        <begin position="850"/>
        <end position="869"/>
    </location>
</feature>
<feature type="domain" description="PKD" evidence="7">
    <location>
        <begin position="777"/>
        <end position="861"/>
    </location>
</feature>
<dbReference type="InterPro" id="IPR035986">
    <property type="entry name" value="PKD_dom_sf"/>
</dbReference>
<dbReference type="InterPro" id="IPR013783">
    <property type="entry name" value="Ig-like_fold"/>
</dbReference>
<keyword evidence="2" id="KW-1015">Disulfide bond</keyword>
<dbReference type="Pfam" id="PF13385">
    <property type="entry name" value="Laminin_G_3"/>
    <property type="match status" value="1"/>
</dbReference>
<sequence>MAGAALTVLAVAASALVASVPAAGDTVPPPGTPATVAADALPTVQVNGVVWSQAVIGDRVWAAGSFTTARPAGSAPGQNEVDRRNVLVYDIRTGQRDTTFTEWLNATGHVVAASPDGRRVYVGGDFTSASGVRHERIVAFDAVTGRAVHAFDAHLDARVSAIAATNDTVYVGGSFLSANGVPRTRLAAFRASDGALLDWAPTAQDQPVQALTLTRDGSRLYVGGKFLGLNGNGVKGLGALDPVTGSSLPVPAAAVIRNGGERGGITSLAVDGDTLYGTGFTFGSLAVGNLEGVFAARAGDGQLTWVADCHGDHYSVAPVGDTVYAAGHAHYCGNVGSFGQTTPWRFDRALAFSTQPKGTLLPNSVDSGRYFDFGGLPRPDALHWYPYMDAGTYTGQNQGPWSVTGNADYVAFGGEFTEAMNIRQQGLVRFARHGLRPEVIGPQSSASLTPVLDTLEPGSVRVAWQTSWDYDNRALTYRVVRNGQVSAPVHTVTVDSASFDRPYLSFTDTDVVPGQTYAYRVYVRDGVGNENRGNTVTTTVAGGTALTSYPRRVRADGAQHLWRLGEASGPVKDRAGGDDLTLSSGATRQVPGAVVGDPDGAVGFSGTSTGSAASSGAVMGPQVFSVEAWVRTSSTAGGKIVGFGNQRTGNSQTFDRHLYVDSGGRVGFGVYPGASRVLRSATAVVDGQWHHVVGTLGTDGQKLYVDGALVAQNAATTSATPVTGYWRVGGDNLSGWPNRPASDYLDGQVDEVAVYHSVLTPQTVATHHALGLGQLPANQSPTASFTTTTSDLRVTVDGRASSDPDGTVASYAWAFGDGTTASGPTAIRTYAAPGTYTVTLTVTDDAGATAQTSRQVTVTAPPPPPPGNRAPTASFTTTVSGLAVSADGRASSDPDGTVTAWAWDFGDGAVAAGATTGHTYAAAGTYTIRLTVTDDDGATHSTTRQVTLTAPAVRDRCRRVVVEPVQQPGSSGWCVTDAGRERAKAGGG</sequence>
<name>A0ABW0GSK4_9MICO</name>
<feature type="chain" id="PRO_5045692429" evidence="6">
    <location>
        <begin position="24"/>
        <end position="988"/>
    </location>
</feature>
<dbReference type="InterPro" id="IPR015943">
    <property type="entry name" value="WD40/YVTN_repeat-like_dom_sf"/>
</dbReference>
<dbReference type="InterPro" id="IPR003961">
    <property type="entry name" value="FN3_dom"/>
</dbReference>
<dbReference type="Gene3D" id="2.60.40.10">
    <property type="entry name" value="Immunoglobulins"/>
    <property type="match status" value="3"/>
</dbReference>
<dbReference type="CDD" id="cd00146">
    <property type="entry name" value="PKD"/>
    <property type="match status" value="2"/>
</dbReference>
<evidence type="ECO:0000256" key="5">
    <source>
        <dbReference type="SAM" id="MobiDB-lite"/>
    </source>
</evidence>
<dbReference type="InterPro" id="IPR013320">
    <property type="entry name" value="ConA-like_dom_sf"/>
</dbReference>
<accession>A0ABW0GSK4</accession>
<keyword evidence="4" id="KW-0119">Carbohydrate metabolism</keyword>
<feature type="domain" description="PKD" evidence="7">
    <location>
        <begin position="867"/>
        <end position="955"/>
    </location>
</feature>
<dbReference type="Gene3D" id="2.60.120.200">
    <property type="match status" value="1"/>
</dbReference>
<evidence type="ECO:0000256" key="3">
    <source>
        <dbReference type="ARBA" id="ARBA00023295"/>
    </source>
</evidence>
<dbReference type="SUPFAM" id="SSF50969">
    <property type="entry name" value="YVTN repeat-like/Quinoprotein amine dehydrogenase"/>
    <property type="match status" value="1"/>
</dbReference>
<feature type="signal peptide" evidence="6">
    <location>
        <begin position="1"/>
        <end position="23"/>
    </location>
</feature>
<dbReference type="SUPFAM" id="SSF49265">
    <property type="entry name" value="Fibronectin type III"/>
    <property type="match status" value="1"/>
</dbReference>
<dbReference type="PROSITE" id="PS50093">
    <property type="entry name" value="PKD"/>
    <property type="match status" value="2"/>
</dbReference>
<dbReference type="EMBL" id="JBHSLD010000013">
    <property type="protein sequence ID" value="MFC5381901.1"/>
    <property type="molecule type" value="Genomic_DNA"/>
</dbReference>
<keyword evidence="10" id="KW-1185">Reference proteome</keyword>
<dbReference type="SUPFAM" id="SSF49299">
    <property type="entry name" value="PKD domain"/>
    <property type="match status" value="2"/>
</dbReference>
<dbReference type="SUPFAM" id="SSF49899">
    <property type="entry name" value="Concanavalin A-like lectins/glucanases"/>
    <property type="match status" value="1"/>
</dbReference>
<evidence type="ECO:0000256" key="6">
    <source>
        <dbReference type="SAM" id="SignalP"/>
    </source>
</evidence>
<dbReference type="InterPro" id="IPR000601">
    <property type="entry name" value="PKD_dom"/>
</dbReference>
<protein>
    <submittedName>
        <fullName evidence="9">PKD domain-containing protein</fullName>
    </submittedName>
</protein>
<evidence type="ECO:0000259" key="7">
    <source>
        <dbReference type="PROSITE" id="PS50093"/>
    </source>
</evidence>
<evidence type="ECO:0000313" key="9">
    <source>
        <dbReference type="EMBL" id="MFC5381901.1"/>
    </source>
</evidence>
<dbReference type="RefSeq" id="WP_340271031.1">
    <property type="nucleotide sequence ID" value="NZ_JBBEOG010000009.1"/>
</dbReference>
<dbReference type="SMART" id="SM00089">
    <property type="entry name" value="PKD"/>
    <property type="match status" value="2"/>
</dbReference>
<keyword evidence="1 6" id="KW-0732">Signal</keyword>
<dbReference type="Proteomes" id="UP001596122">
    <property type="component" value="Unassembled WGS sequence"/>
</dbReference>
<dbReference type="Pfam" id="PF18911">
    <property type="entry name" value="PKD_4"/>
    <property type="match status" value="2"/>
</dbReference>
<feature type="domain" description="Fibronectin type-III" evidence="8">
    <location>
        <begin position="446"/>
        <end position="543"/>
    </location>
</feature>
<dbReference type="InterPro" id="IPR022409">
    <property type="entry name" value="PKD/Chitinase_dom"/>
</dbReference>
<evidence type="ECO:0000259" key="8">
    <source>
        <dbReference type="PROSITE" id="PS50853"/>
    </source>
</evidence>
<keyword evidence="4" id="KW-0624">Polysaccharide degradation</keyword>
<organism evidence="9 10">
    <name type="scientific">Aquipuribacter nitratireducens</name>
    <dbReference type="NCBI Taxonomy" id="650104"/>
    <lineage>
        <taxon>Bacteria</taxon>
        <taxon>Bacillati</taxon>
        <taxon>Actinomycetota</taxon>
        <taxon>Actinomycetes</taxon>
        <taxon>Micrococcales</taxon>
        <taxon>Intrasporangiaceae</taxon>
        <taxon>Aquipuribacter</taxon>
    </lineage>
</organism>